<dbReference type="InterPro" id="IPR006094">
    <property type="entry name" value="Oxid_FAD_bind_N"/>
</dbReference>
<comment type="similarity">
    <text evidence="2">Belongs to the oxygen-dependent FAD-linked oxidoreductase family.</text>
</comment>
<dbReference type="PANTHER" id="PTHR42973:SF39">
    <property type="entry name" value="FAD-BINDING PCMH-TYPE DOMAIN-CONTAINING PROTEIN"/>
    <property type="match status" value="1"/>
</dbReference>
<dbReference type="Pfam" id="PF08031">
    <property type="entry name" value="BBE"/>
    <property type="match status" value="1"/>
</dbReference>
<feature type="domain" description="FAD-binding PCMH-type" evidence="6">
    <location>
        <begin position="31"/>
        <end position="202"/>
    </location>
</feature>
<keyword evidence="8" id="KW-1185">Reference proteome</keyword>
<dbReference type="SUPFAM" id="SSF56176">
    <property type="entry name" value="FAD-binding/transporter-associated domain-like"/>
    <property type="match status" value="1"/>
</dbReference>
<dbReference type="Gene3D" id="3.30.43.10">
    <property type="entry name" value="Uridine Diphospho-n-acetylenolpyruvylglucosamine Reductase, domain 2"/>
    <property type="match status" value="1"/>
</dbReference>
<evidence type="ECO:0000313" key="8">
    <source>
        <dbReference type="Proteomes" id="UP001610444"/>
    </source>
</evidence>
<accession>A0ABR4KX11</accession>
<dbReference type="InterPro" id="IPR016166">
    <property type="entry name" value="FAD-bd_PCMH"/>
</dbReference>
<protein>
    <recommendedName>
        <fullName evidence="6">FAD-binding PCMH-type domain-containing protein</fullName>
    </recommendedName>
</protein>
<gene>
    <name evidence="7" type="ORF">BJX68DRAFT_253192</name>
</gene>
<proteinExistence type="inferred from homology"/>
<dbReference type="PROSITE" id="PS51387">
    <property type="entry name" value="FAD_PCMH"/>
    <property type="match status" value="1"/>
</dbReference>
<dbReference type="Gene3D" id="3.30.465.10">
    <property type="match status" value="1"/>
</dbReference>
<keyword evidence="4" id="KW-0274">FAD</keyword>
<dbReference type="InterPro" id="IPR016167">
    <property type="entry name" value="FAD-bd_PCMH_sub1"/>
</dbReference>
<reference evidence="7 8" key="1">
    <citation type="submission" date="2024-07" db="EMBL/GenBank/DDBJ databases">
        <title>Section-level genome sequencing and comparative genomics of Aspergillus sections Usti and Cavernicolus.</title>
        <authorList>
            <consortium name="Lawrence Berkeley National Laboratory"/>
            <person name="Nybo J.L."/>
            <person name="Vesth T.C."/>
            <person name="Theobald S."/>
            <person name="Frisvad J.C."/>
            <person name="Larsen T.O."/>
            <person name="Kjaerboelling I."/>
            <person name="Rothschild-Mancinelli K."/>
            <person name="Lyhne E.K."/>
            <person name="Kogle M.E."/>
            <person name="Barry K."/>
            <person name="Clum A."/>
            <person name="Na H."/>
            <person name="Ledsgaard L."/>
            <person name="Lin J."/>
            <person name="Lipzen A."/>
            <person name="Kuo A."/>
            <person name="Riley R."/>
            <person name="Mondo S."/>
            <person name="LaButti K."/>
            <person name="Haridas S."/>
            <person name="Pangalinan J."/>
            <person name="Salamov A.A."/>
            <person name="Simmons B.A."/>
            <person name="Magnuson J.K."/>
            <person name="Chen J."/>
            <person name="Drula E."/>
            <person name="Henrissat B."/>
            <person name="Wiebenga A."/>
            <person name="Lubbers R.J."/>
            <person name="Gomes A.C."/>
            <person name="Macurrencykelacurrency M.R."/>
            <person name="Stajich J."/>
            <person name="Grigoriev I.V."/>
            <person name="Mortensen U.H."/>
            <person name="De vries R.P."/>
            <person name="Baker S.E."/>
            <person name="Andersen M.R."/>
        </authorList>
    </citation>
    <scope>NUCLEOTIDE SEQUENCE [LARGE SCALE GENOMIC DNA]</scope>
    <source>
        <strain evidence="7 8">CBS 756.74</strain>
    </source>
</reference>
<sequence length="463" mass="50588">MSPKKPDIQSLVDHLRSTLGSTVLTPDSPGHAESIVRWSETIPNNADVAATVVGCRKYGVPFAVASGRHTTSDASSCEGGLIIDLRSMRAVSVDPDARTITAAGGCLWRDVDQAAARHGLATVGGTVNDTGVGGLALGGGYGWLAGRHGLIIDNLLSVEMVLADGRLVTVSEESLPDLFWAVRGAGQEFGVAVEFTLRAHEQRNAVWAGEIVLAFDKVDLIFNFANDLVETTNGDSAMMVNLSTSPLTNGELMIKMAVFHNGDAKSAQRIFQPLLDADPLLVNVAERPYAALNGMMNPSFGDRKRAVDKGAAYTIPLRPAFVKEVLASELWRLRSLVPESDETKLLFEFYSTDKWCEVPVTATAHGHRGDFQNMVIAPRWKYAEDDDIVEQWMLDVAALVVQEREENGPPIEGPITEYGNYDHLSAHPRGVYGVNLERLIEVKKLYDPDNVFNKWYPLLDEEE</sequence>
<dbReference type="GeneID" id="98157847"/>
<dbReference type="InterPro" id="IPR036318">
    <property type="entry name" value="FAD-bd_PCMH-like_sf"/>
</dbReference>
<dbReference type="InterPro" id="IPR050416">
    <property type="entry name" value="FAD-linked_Oxidoreductase"/>
</dbReference>
<evidence type="ECO:0000256" key="2">
    <source>
        <dbReference type="ARBA" id="ARBA00005466"/>
    </source>
</evidence>
<dbReference type="EMBL" id="JBFXLR010000007">
    <property type="protein sequence ID" value="KAL2856820.1"/>
    <property type="molecule type" value="Genomic_DNA"/>
</dbReference>
<comment type="caution">
    <text evidence="7">The sequence shown here is derived from an EMBL/GenBank/DDBJ whole genome shotgun (WGS) entry which is preliminary data.</text>
</comment>
<evidence type="ECO:0000256" key="1">
    <source>
        <dbReference type="ARBA" id="ARBA00001974"/>
    </source>
</evidence>
<dbReference type="Gene3D" id="3.40.462.20">
    <property type="match status" value="1"/>
</dbReference>
<evidence type="ECO:0000256" key="5">
    <source>
        <dbReference type="ARBA" id="ARBA00023002"/>
    </source>
</evidence>
<evidence type="ECO:0000256" key="4">
    <source>
        <dbReference type="ARBA" id="ARBA00022827"/>
    </source>
</evidence>
<evidence type="ECO:0000259" key="6">
    <source>
        <dbReference type="PROSITE" id="PS51387"/>
    </source>
</evidence>
<evidence type="ECO:0000313" key="7">
    <source>
        <dbReference type="EMBL" id="KAL2856820.1"/>
    </source>
</evidence>
<dbReference type="InterPro" id="IPR012951">
    <property type="entry name" value="BBE"/>
</dbReference>
<dbReference type="Proteomes" id="UP001610444">
    <property type="component" value="Unassembled WGS sequence"/>
</dbReference>
<name>A0ABR4KX11_9EURO</name>
<keyword evidence="5" id="KW-0560">Oxidoreductase</keyword>
<dbReference type="RefSeq" id="XP_070902684.1">
    <property type="nucleotide sequence ID" value="XM_071042683.1"/>
</dbReference>
<dbReference type="PANTHER" id="PTHR42973">
    <property type="entry name" value="BINDING OXIDOREDUCTASE, PUTATIVE (AFU_ORTHOLOGUE AFUA_1G17690)-RELATED"/>
    <property type="match status" value="1"/>
</dbReference>
<dbReference type="Pfam" id="PF01565">
    <property type="entry name" value="FAD_binding_4"/>
    <property type="match status" value="1"/>
</dbReference>
<keyword evidence="3" id="KW-0285">Flavoprotein</keyword>
<comment type="cofactor">
    <cofactor evidence="1">
        <name>FAD</name>
        <dbReference type="ChEBI" id="CHEBI:57692"/>
    </cofactor>
</comment>
<organism evidence="7 8">
    <name type="scientific">Aspergillus pseudodeflectus</name>
    <dbReference type="NCBI Taxonomy" id="176178"/>
    <lineage>
        <taxon>Eukaryota</taxon>
        <taxon>Fungi</taxon>
        <taxon>Dikarya</taxon>
        <taxon>Ascomycota</taxon>
        <taxon>Pezizomycotina</taxon>
        <taxon>Eurotiomycetes</taxon>
        <taxon>Eurotiomycetidae</taxon>
        <taxon>Eurotiales</taxon>
        <taxon>Aspergillaceae</taxon>
        <taxon>Aspergillus</taxon>
        <taxon>Aspergillus subgen. Nidulantes</taxon>
    </lineage>
</organism>
<dbReference type="InterPro" id="IPR016169">
    <property type="entry name" value="FAD-bd_PCMH_sub2"/>
</dbReference>
<evidence type="ECO:0000256" key="3">
    <source>
        <dbReference type="ARBA" id="ARBA00022630"/>
    </source>
</evidence>